<dbReference type="SUPFAM" id="SSF46689">
    <property type="entry name" value="Homeodomain-like"/>
    <property type="match status" value="1"/>
</dbReference>
<dbReference type="Pfam" id="PF00440">
    <property type="entry name" value="TetR_N"/>
    <property type="match status" value="1"/>
</dbReference>
<gene>
    <name evidence="6" type="ORF">E8M01_13900</name>
</gene>
<evidence type="ECO:0000313" key="6">
    <source>
        <dbReference type="EMBL" id="QCI65207.1"/>
    </source>
</evidence>
<evidence type="ECO:0000256" key="3">
    <source>
        <dbReference type="ARBA" id="ARBA00023163"/>
    </source>
</evidence>
<dbReference type="InterPro" id="IPR009057">
    <property type="entry name" value="Homeodomain-like_sf"/>
</dbReference>
<evidence type="ECO:0000256" key="1">
    <source>
        <dbReference type="ARBA" id="ARBA00023015"/>
    </source>
</evidence>
<keyword evidence="2 4" id="KW-0238">DNA-binding</keyword>
<dbReference type="KEGG" id="pstg:E8M01_13900"/>
<dbReference type="OrthoDB" id="6973663at2"/>
<evidence type="ECO:0000259" key="5">
    <source>
        <dbReference type="PROSITE" id="PS50977"/>
    </source>
</evidence>
<dbReference type="AlphaFoldDB" id="A0A4D7BAU7"/>
<dbReference type="GO" id="GO:0003677">
    <property type="term" value="F:DNA binding"/>
    <property type="evidence" value="ECO:0007669"/>
    <property type="project" value="UniProtKB-UniRule"/>
</dbReference>
<organism evidence="6 7">
    <name type="scientific">Phreatobacter stygius</name>
    <dbReference type="NCBI Taxonomy" id="1940610"/>
    <lineage>
        <taxon>Bacteria</taxon>
        <taxon>Pseudomonadati</taxon>
        <taxon>Pseudomonadota</taxon>
        <taxon>Alphaproteobacteria</taxon>
        <taxon>Hyphomicrobiales</taxon>
        <taxon>Phreatobacteraceae</taxon>
        <taxon>Phreatobacter</taxon>
    </lineage>
</organism>
<dbReference type="PROSITE" id="PS50977">
    <property type="entry name" value="HTH_TETR_2"/>
    <property type="match status" value="1"/>
</dbReference>
<proteinExistence type="predicted"/>
<dbReference type="Proteomes" id="UP000298781">
    <property type="component" value="Chromosome"/>
</dbReference>
<keyword evidence="1" id="KW-0805">Transcription regulation</keyword>
<keyword evidence="7" id="KW-1185">Reference proteome</keyword>
<dbReference type="InterPro" id="IPR001647">
    <property type="entry name" value="HTH_TetR"/>
</dbReference>
<evidence type="ECO:0000256" key="4">
    <source>
        <dbReference type="PROSITE-ProRule" id="PRU00335"/>
    </source>
</evidence>
<feature type="domain" description="HTH tetR-type" evidence="5">
    <location>
        <begin position="23"/>
        <end position="83"/>
    </location>
</feature>
<dbReference type="PANTHER" id="PTHR47506:SF1">
    <property type="entry name" value="HTH-TYPE TRANSCRIPTIONAL REGULATOR YJDC"/>
    <property type="match status" value="1"/>
</dbReference>
<sequence>MAFCAIYKRTFIYNRATMARPRSIPDQIVLDQALVLMRRAGPEGVSFAALTAEIGLSPATLVQRFGSKAGLLEATLAHAWSALEVRTAAEGATVTRNPAGAVAWLVALSGGYGDGDDYADGLLVLREDLIDPALRQRGVAWFETIATILGDCLGDAAGPRPDLGRLMVAQWQGAVLLAGFDRRRPVAETVEADLKAWCRAIGRQA</sequence>
<reference evidence="6 7" key="1">
    <citation type="submission" date="2019-04" db="EMBL/GenBank/DDBJ databases">
        <title>Phreatobacter aquaticus sp. nov.</title>
        <authorList>
            <person name="Choi A."/>
        </authorList>
    </citation>
    <scope>NUCLEOTIDE SEQUENCE [LARGE SCALE GENOMIC DNA]</scope>
    <source>
        <strain evidence="6 7">KCTC 52518</strain>
    </source>
</reference>
<dbReference type="Gene3D" id="1.10.357.10">
    <property type="entry name" value="Tetracycline Repressor, domain 2"/>
    <property type="match status" value="1"/>
</dbReference>
<accession>A0A4D7BAU7</accession>
<name>A0A4D7BAU7_9HYPH</name>
<evidence type="ECO:0000313" key="7">
    <source>
        <dbReference type="Proteomes" id="UP000298781"/>
    </source>
</evidence>
<keyword evidence="3" id="KW-0804">Transcription</keyword>
<evidence type="ECO:0000256" key="2">
    <source>
        <dbReference type="ARBA" id="ARBA00023125"/>
    </source>
</evidence>
<feature type="DNA-binding region" description="H-T-H motif" evidence="4">
    <location>
        <begin position="46"/>
        <end position="65"/>
    </location>
</feature>
<dbReference type="EMBL" id="CP039690">
    <property type="protein sequence ID" value="QCI65207.1"/>
    <property type="molecule type" value="Genomic_DNA"/>
</dbReference>
<dbReference type="PANTHER" id="PTHR47506">
    <property type="entry name" value="TRANSCRIPTIONAL REGULATORY PROTEIN"/>
    <property type="match status" value="1"/>
</dbReference>
<protein>
    <submittedName>
        <fullName evidence="6">TetR/AcrR family transcriptional regulator</fullName>
    </submittedName>
</protein>